<keyword evidence="2" id="KW-0732">Signal</keyword>
<comment type="caution">
    <text evidence="3">The sequence shown here is derived from an EMBL/GenBank/DDBJ whole genome shotgun (WGS) entry which is preliminary data.</text>
</comment>
<accession>A0AAE4VK54</accession>
<dbReference type="GO" id="GO:0015562">
    <property type="term" value="F:efflux transmembrane transporter activity"/>
    <property type="evidence" value="ECO:0007669"/>
    <property type="project" value="InterPro"/>
</dbReference>
<dbReference type="EMBL" id="JARGYU010000002">
    <property type="protein sequence ID" value="MDZ5761277.1"/>
    <property type="molecule type" value="Genomic_DNA"/>
</dbReference>
<dbReference type="AlphaFoldDB" id="A0AAE4VK54"/>
<gene>
    <name evidence="3" type="ORF">Lyticum_00447</name>
</gene>
<organism evidence="3 4">
    <name type="scientific">Lyticum sinuosum</name>
    <dbReference type="NCBI Taxonomy" id="1332059"/>
    <lineage>
        <taxon>Bacteria</taxon>
        <taxon>Pseudomonadati</taxon>
        <taxon>Pseudomonadota</taxon>
        <taxon>Alphaproteobacteria</taxon>
        <taxon>Rickettsiales</taxon>
        <taxon>Lyticum</taxon>
    </lineage>
</organism>
<dbReference type="PANTHER" id="PTHR30203">
    <property type="entry name" value="OUTER MEMBRANE CATION EFFLUX PROTEIN"/>
    <property type="match status" value="1"/>
</dbReference>
<dbReference type="SUPFAM" id="SSF56954">
    <property type="entry name" value="Outer membrane efflux proteins (OEP)"/>
    <property type="match status" value="1"/>
</dbReference>
<keyword evidence="4" id="KW-1185">Reference proteome</keyword>
<proteinExistence type="inferred from homology"/>
<dbReference type="Pfam" id="PF02321">
    <property type="entry name" value="OEP"/>
    <property type="match status" value="2"/>
</dbReference>
<sequence>MNFNKKIKLLKISLLSSLIIISSGCNRDLNYKRPSFDLPENNTSIKNNNLSDKSIVNSLNNNIFQIIYSNTNYQFKNNNSYNNENDYNNHKINHTLYLDNSWWKYFYDKNLNYLINYSLENNYDLLNAKYNLDQAKLIAKIQEKSLLPSLNVDAILSRGTNKAYDEILNNSSIDFSLNYQLDVWGKLNAVSKSKQAKMMQTAEVKETVKLTVITSIINSYFDLYRDQNILQYQLYNLIIQEKLKDLVEKSVNIGKIDISYLNTSEKLISEAEIRLQNANNQLCNTRNKLLTLLSLSPKTLVIEINYNKDITLDDISHLILNNKKKWIIFDLPNEIPTNLLEQRPDIKAAEYDLISAHADILKARAEFFPDINISTTIGLTNDKFSEIFNNMHRQWGIASSLVGNIFNFGKNIDILQLSKLEKEKKLVQYQKTVIIAFAELSNSLNMYNNAKKSFLNAKNYYELQLENAKLQEIRYNTGSIPLQDYLKELQTTISALSKAESAYNDLNYSLILVIKSIGIKTQ</sequence>
<dbReference type="Gene3D" id="2.20.200.10">
    <property type="entry name" value="Outer membrane efflux proteins (OEP)"/>
    <property type="match status" value="1"/>
</dbReference>
<dbReference type="Gene3D" id="1.20.1600.10">
    <property type="entry name" value="Outer membrane efflux proteins (OEP)"/>
    <property type="match status" value="1"/>
</dbReference>
<evidence type="ECO:0000256" key="1">
    <source>
        <dbReference type="ARBA" id="ARBA00007613"/>
    </source>
</evidence>
<name>A0AAE4VK54_9RICK</name>
<evidence type="ECO:0000256" key="2">
    <source>
        <dbReference type="SAM" id="SignalP"/>
    </source>
</evidence>
<feature type="chain" id="PRO_5042151929" evidence="2">
    <location>
        <begin position="28"/>
        <end position="522"/>
    </location>
</feature>
<dbReference type="PROSITE" id="PS51257">
    <property type="entry name" value="PROKAR_LIPOPROTEIN"/>
    <property type="match status" value="1"/>
</dbReference>
<dbReference type="InterPro" id="IPR010131">
    <property type="entry name" value="MdtP/NodT-like"/>
</dbReference>
<evidence type="ECO:0000313" key="3">
    <source>
        <dbReference type="EMBL" id="MDZ5761277.1"/>
    </source>
</evidence>
<comment type="similarity">
    <text evidence="1">Belongs to the outer membrane factor (OMF) (TC 1.B.17) family.</text>
</comment>
<dbReference type="RefSeq" id="WP_322498706.1">
    <property type="nucleotide sequence ID" value="NZ_JARGYU010000002.1"/>
</dbReference>
<dbReference type="InterPro" id="IPR003423">
    <property type="entry name" value="OMP_efflux"/>
</dbReference>
<reference evidence="3" key="1">
    <citation type="submission" date="2023-02" db="EMBL/GenBank/DDBJ databases">
        <title>Host association and intracellularity evolved multiple times independently in the Rickettsiales.</title>
        <authorList>
            <person name="Castelli M."/>
            <person name="Nardi T."/>
            <person name="Gammuto L."/>
            <person name="Bellinzona G."/>
            <person name="Sabaneyeva E."/>
            <person name="Potekhin A."/>
            <person name="Serra V."/>
            <person name="Petroni G."/>
            <person name="Sassera D."/>
        </authorList>
    </citation>
    <scope>NUCLEOTIDE SEQUENCE</scope>
    <source>
        <strain evidence="3">USBL-36I1</strain>
    </source>
</reference>
<feature type="signal peptide" evidence="2">
    <location>
        <begin position="1"/>
        <end position="27"/>
    </location>
</feature>
<evidence type="ECO:0000313" key="4">
    <source>
        <dbReference type="Proteomes" id="UP001289135"/>
    </source>
</evidence>
<protein>
    <submittedName>
        <fullName evidence="3">TolC superfamily protein</fullName>
    </submittedName>
</protein>
<dbReference type="Proteomes" id="UP001289135">
    <property type="component" value="Unassembled WGS sequence"/>
</dbReference>